<evidence type="ECO:0000313" key="15">
    <source>
        <dbReference type="EMBL" id="ABD96400.1"/>
    </source>
</evidence>
<feature type="transmembrane region" description="Helical" evidence="14">
    <location>
        <begin position="313"/>
        <end position="346"/>
    </location>
</feature>
<dbReference type="PROSITE" id="PS50283">
    <property type="entry name" value="NA_SOLUT_SYMP_3"/>
    <property type="match status" value="1"/>
</dbReference>
<feature type="transmembrane region" description="Helical" evidence="14">
    <location>
        <begin position="420"/>
        <end position="439"/>
    </location>
</feature>
<dbReference type="GO" id="GO:0005886">
    <property type="term" value="C:plasma membrane"/>
    <property type="evidence" value="ECO:0007669"/>
    <property type="project" value="UniProtKB-SubCell"/>
</dbReference>
<comment type="subcellular location">
    <subcellularLocation>
        <location evidence="1">Cell membrane</location>
        <topology evidence="1">Multi-pass membrane protein</topology>
    </subcellularLocation>
</comment>
<evidence type="ECO:0000256" key="13">
    <source>
        <dbReference type="RuleBase" id="RU362091"/>
    </source>
</evidence>
<evidence type="ECO:0000256" key="4">
    <source>
        <dbReference type="ARBA" id="ARBA00022475"/>
    </source>
</evidence>
<evidence type="ECO:0000256" key="10">
    <source>
        <dbReference type="ARBA" id="ARBA00023136"/>
    </source>
</evidence>
<evidence type="ECO:0000256" key="7">
    <source>
        <dbReference type="ARBA" id="ARBA00022989"/>
    </source>
</evidence>
<evidence type="ECO:0000256" key="5">
    <source>
        <dbReference type="ARBA" id="ARBA00022692"/>
    </source>
</evidence>
<feature type="transmembrane region" description="Helical" evidence="14">
    <location>
        <begin position="271"/>
        <end position="293"/>
    </location>
</feature>
<comment type="catalytic activity">
    <reaction evidence="12">
        <text>L-proline(in) + Na(+)(in) = L-proline(out) + Na(+)(out)</text>
        <dbReference type="Rhea" id="RHEA:28967"/>
        <dbReference type="ChEBI" id="CHEBI:29101"/>
        <dbReference type="ChEBI" id="CHEBI:60039"/>
    </reaction>
</comment>
<dbReference type="CDD" id="cd11476">
    <property type="entry name" value="SLC5sbd_DUR3"/>
    <property type="match status" value="1"/>
</dbReference>
<dbReference type="PROSITE" id="PS00456">
    <property type="entry name" value="NA_SOLUT_SYMP_1"/>
    <property type="match status" value="1"/>
</dbReference>
<dbReference type="InterPro" id="IPR018212">
    <property type="entry name" value="Na/solute_symporter_CS"/>
</dbReference>
<keyword evidence="3" id="KW-0813">Transport</keyword>
<dbReference type="InterPro" id="IPR001734">
    <property type="entry name" value="Na/solute_symporter"/>
</dbReference>
<evidence type="ECO:0000256" key="9">
    <source>
        <dbReference type="ARBA" id="ARBA00023065"/>
    </source>
</evidence>
<dbReference type="GO" id="GO:0015293">
    <property type="term" value="F:symporter activity"/>
    <property type="evidence" value="ECO:0007669"/>
    <property type="project" value="UniProtKB-KW"/>
</dbReference>
<reference evidence="15" key="1">
    <citation type="journal article" date="2006" name="Mar. Ecol. Prog. Ser.">
        <title>Gene diversity and organization in rbcL-containing genome fragments from uncultivated Synechococcus in the Gulf of Mexico.</title>
        <authorList>
            <person name="John D.E."/>
            <person name="Wawrik B."/>
            <person name="Tabita F.R."/>
            <person name="Paul J.H."/>
        </authorList>
    </citation>
    <scope>NUCLEOTIDE SEQUENCE</scope>
</reference>
<sequence>MSADSAPFLAPGIAWALVVLFSVLWVALGIAWGRRGQSDADDYMLAGRNIGLALSTATLMASWVTGNTTLLAPEFGYKTGLWGMFSYALAGLGLILFAPLASRIKQLMPNGRTSGDFIRLRYGRLAWWVFMVITAIYTLGFLMTQAMGAGLLLQALSGFDYHVGMVVVIGVATLYTLFGGMRAVIGTDFIQSLLIMVLLAVVAVLAFRQFPMPEVHASLLARHPDRLDLLLPAGLLIAWNSALFSMGEVFHNNIWWSRVFASRRSVVMTSFVLGGIAWMSVPMVTGSIGLVALAREIPLEQVNMVFPVMAADLLGAGGAALVFVVVFASLTSTLDSLLASTADLLAEDVYFRLLRPQASDLQLKQAARLMVVGLAVVTLALSWPRLDSLASVLFFTGALVASTVWPVACGLYWRTANRTAAIAAMLAGSVVGLLAYVLIAPYCAAVFSAAVSALVMLIGSRLRPERFDFTLLQEET</sequence>
<feature type="transmembrane region" description="Helical" evidence="14">
    <location>
        <begin position="389"/>
        <end position="413"/>
    </location>
</feature>
<feature type="transmembrane region" description="Helical" evidence="14">
    <location>
        <begin position="230"/>
        <end position="250"/>
    </location>
</feature>
<dbReference type="PANTHER" id="PTHR48086">
    <property type="entry name" value="SODIUM/PROLINE SYMPORTER-RELATED"/>
    <property type="match status" value="1"/>
</dbReference>
<dbReference type="InterPro" id="IPR050277">
    <property type="entry name" value="Sodium:Solute_Symporter"/>
</dbReference>
<keyword evidence="10 14" id="KW-0472">Membrane</keyword>
<keyword evidence="6" id="KW-0769">Symport</keyword>
<evidence type="ECO:0000256" key="8">
    <source>
        <dbReference type="ARBA" id="ARBA00023053"/>
    </source>
</evidence>
<comment type="similarity">
    <text evidence="2 13">Belongs to the sodium:solute symporter (SSF) (TC 2.A.21) family.</text>
</comment>
<evidence type="ECO:0000256" key="14">
    <source>
        <dbReference type="SAM" id="Phobius"/>
    </source>
</evidence>
<keyword evidence="8" id="KW-0915">Sodium</keyword>
<evidence type="ECO:0000256" key="2">
    <source>
        <dbReference type="ARBA" id="ARBA00006434"/>
    </source>
</evidence>
<dbReference type="Gene3D" id="1.20.1730.10">
    <property type="entry name" value="Sodium/glucose cotransporter"/>
    <property type="match status" value="1"/>
</dbReference>
<evidence type="ECO:0000256" key="11">
    <source>
        <dbReference type="ARBA" id="ARBA00023201"/>
    </source>
</evidence>
<dbReference type="PANTHER" id="PTHR48086:SF3">
    <property type="entry name" value="SODIUM_PROLINE SYMPORTER"/>
    <property type="match status" value="1"/>
</dbReference>
<feature type="transmembrane region" description="Helical" evidence="14">
    <location>
        <begin position="12"/>
        <end position="33"/>
    </location>
</feature>
<keyword evidence="4" id="KW-1003">Cell membrane</keyword>
<name>Q0QKC9_9SYNE</name>
<feature type="transmembrane region" description="Helical" evidence="14">
    <location>
        <begin position="125"/>
        <end position="147"/>
    </location>
</feature>
<dbReference type="EMBL" id="DQ325542">
    <property type="protein sequence ID" value="ABD96400.1"/>
    <property type="molecule type" value="Genomic_DNA"/>
</dbReference>
<feature type="transmembrane region" description="Helical" evidence="14">
    <location>
        <begin position="84"/>
        <end position="104"/>
    </location>
</feature>
<evidence type="ECO:0000256" key="6">
    <source>
        <dbReference type="ARBA" id="ARBA00022847"/>
    </source>
</evidence>
<dbReference type="AlphaFoldDB" id="Q0QKC9"/>
<evidence type="ECO:0000256" key="3">
    <source>
        <dbReference type="ARBA" id="ARBA00022448"/>
    </source>
</evidence>
<keyword evidence="7 14" id="KW-1133">Transmembrane helix</keyword>
<feature type="transmembrane region" description="Helical" evidence="14">
    <location>
        <begin position="366"/>
        <end position="383"/>
    </location>
</feature>
<dbReference type="Pfam" id="PF00474">
    <property type="entry name" value="SSF"/>
    <property type="match status" value="1"/>
</dbReference>
<evidence type="ECO:0000256" key="1">
    <source>
        <dbReference type="ARBA" id="ARBA00004651"/>
    </source>
</evidence>
<keyword evidence="5 14" id="KW-0812">Transmembrane</keyword>
<feature type="transmembrane region" description="Helical" evidence="14">
    <location>
        <begin position="159"/>
        <end position="178"/>
    </location>
</feature>
<protein>
    <submittedName>
        <fullName evidence="15">Sodium:solute transporter</fullName>
    </submittedName>
</protein>
<keyword evidence="9" id="KW-0406">Ion transport</keyword>
<dbReference type="GO" id="GO:0046942">
    <property type="term" value="P:carboxylic acid transport"/>
    <property type="evidence" value="ECO:0007669"/>
    <property type="project" value="UniProtKB-ARBA"/>
</dbReference>
<accession>Q0QKC9</accession>
<dbReference type="GO" id="GO:0006814">
    <property type="term" value="P:sodium ion transport"/>
    <property type="evidence" value="ECO:0007669"/>
    <property type="project" value="UniProtKB-KW"/>
</dbReference>
<organism evidence="15">
    <name type="scientific">uncultured marine type-A Synechococcus GOM 4P21</name>
    <dbReference type="NCBI Taxonomy" id="364153"/>
    <lineage>
        <taxon>Bacteria</taxon>
        <taxon>Bacillati</taxon>
        <taxon>Cyanobacteriota</taxon>
        <taxon>Cyanophyceae</taxon>
        <taxon>Synechococcales</taxon>
        <taxon>Synechococcaceae</taxon>
        <taxon>Synechococcus</taxon>
        <taxon>environmental samples</taxon>
    </lineage>
</organism>
<feature type="transmembrane region" description="Helical" evidence="14">
    <location>
        <begin position="45"/>
        <end position="64"/>
    </location>
</feature>
<evidence type="ECO:0000256" key="12">
    <source>
        <dbReference type="ARBA" id="ARBA00033708"/>
    </source>
</evidence>
<dbReference type="InterPro" id="IPR038377">
    <property type="entry name" value="Na/Glc_symporter_sf"/>
</dbReference>
<keyword evidence="11" id="KW-0739">Sodium transport</keyword>
<proteinExistence type="inferred from homology"/>
<feature type="transmembrane region" description="Helical" evidence="14">
    <location>
        <begin position="190"/>
        <end position="210"/>
    </location>
</feature>